<protein>
    <submittedName>
        <fullName evidence="2">SAM-dependent methyltransferase</fullName>
    </submittedName>
</protein>
<name>A0A1I8BI99_MELHA</name>
<dbReference type="Proteomes" id="UP000095281">
    <property type="component" value="Unplaced"/>
</dbReference>
<proteinExistence type="predicted"/>
<sequence length="45" mass="5218">IPDTKVFLAERNSSIDIAKDFENQYGNELIFNFNLTDSQKIKVIK</sequence>
<evidence type="ECO:0000313" key="1">
    <source>
        <dbReference type="Proteomes" id="UP000095281"/>
    </source>
</evidence>
<keyword evidence="1" id="KW-1185">Reference proteome</keyword>
<evidence type="ECO:0000313" key="2">
    <source>
        <dbReference type="WBParaSite" id="MhA1_Contig2426.frz3.gene1"/>
    </source>
</evidence>
<reference evidence="2" key="1">
    <citation type="submission" date="2016-11" db="UniProtKB">
        <authorList>
            <consortium name="WormBaseParasite"/>
        </authorList>
    </citation>
    <scope>IDENTIFICATION</scope>
</reference>
<accession>A0A1I8BI99</accession>
<organism evidence="1 2">
    <name type="scientific">Meloidogyne hapla</name>
    <name type="common">Root-knot nematode worm</name>
    <dbReference type="NCBI Taxonomy" id="6305"/>
    <lineage>
        <taxon>Eukaryota</taxon>
        <taxon>Metazoa</taxon>
        <taxon>Ecdysozoa</taxon>
        <taxon>Nematoda</taxon>
        <taxon>Chromadorea</taxon>
        <taxon>Rhabditida</taxon>
        <taxon>Tylenchina</taxon>
        <taxon>Tylenchomorpha</taxon>
        <taxon>Tylenchoidea</taxon>
        <taxon>Meloidogynidae</taxon>
        <taxon>Meloidogyninae</taxon>
        <taxon>Meloidogyne</taxon>
    </lineage>
</organism>
<dbReference type="WBParaSite" id="MhA1_Contig2426.frz3.gene1">
    <property type="protein sequence ID" value="MhA1_Contig2426.frz3.gene1"/>
    <property type="gene ID" value="MhA1_Contig2426.frz3.gene1"/>
</dbReference>
<dbReference type="AlphaFoldDB" id="A0A1I8BI99"/>